<accession>A0A5Q4ZT86</accession>
<name>A0A5Q4ZT86_9BURK</name>
<keyword evidence="3" id="KW-1185">Reference proteome</keyword>
<evidence type="ECO:0000313" key="3">
    <source>
        <dbReference type="Proteomes" id="UP000325811"/>
    </source>
</evidence>
<keyword evidence="1" id="KW-1133">Transmembrane helix</keyword>
<feature type="transmembrane region" description="Helical" evidence="1">
    <location>
        <begin position="12"/>
        <end position="34"/>
    </location>
</feature>
<reference evidence="2 3" key="1">
    <citation type="submission" date="2019-08" db="EMBL/GenBank/DDBJ databases">
        <authorList>
            <person name="Herpell B J."/>
        </authorList>
    </citation>
    <scope>NUCLEOTIDE SEQUENCE [LARGE SCALE GENOMIC DNA]</scope>
    <source>
        <strain evidence="3">Msb3</strain>
    </source>
</reference>
<proteinExistence type="predicted"/>
<gene>
    <name evidence="2" type="ORF">PDMSB3_1142</name>
</gene>
<keyword evidence="1" id="KW-0812">Transmembrane</keyword>
<feature type="transmembrane region" description="Helical" evidence="1">
    <location>
        <begin position="46"/>
        <end position="62"/>
    </location>
</feature>
<organism evidence="2 3">
    <name type="scientific">Paraburkholderia dioscoreae</name>
    <dbReference type="NCBI Taxonomy" id="2604047"/>
    <lineage>
        <taxon>Bacteria</taxon>
        <taxon>Pseudomonadati</taxon>
        <taxon>Pseudomonadota</taxon>
        <taxon>Betaproteobacteria</taxon>
        <taxon>Burkholderiales</taxon>
        <taxon>Burkholderiaceae</taxon>
        <taxon>Paraburkholderia</taxon>
    </lineage>
</organism>
<evidence type="ECO:0000256" key="1">
    <source>
        <dbReference type="SAM" id="Phobius"/>
    </source>
</evidence>
<dbReference type="AlphaFoldDB" id="A0A5Q4ZT86"/>
<sequence>MTPTRSALIFRGLCKVVAIVFVTNQVLTTLFTYAAQQLDSALPPEAIWIFSCLTCGLITLWLQSDARRAFGFAREKGFVTTGGEGKQDLQIAGDCPRRWLVILHIELNPAAIGA</sequence>
<evidence type="ECO:0000313" key="2">
    <source>
        <dbReference type="EMBL" id="VVD32440.1"/>
    </source>
</evidence>
<dbReference type="EMBL" id="LR699554">
    <property type="protein sequence ID" value="VVD32440.1"/>
    <property type="molecule type" value="Genomic_DNA"/>
</dbReference>
<dbReference type="Proteomes" id="UP000325811">
    <property type="component" value="Chromosome II"/>
</dbReference>
<dbReference type="KEGG" id="pdio:PDMSB3_1142.1"/>
<keyword evidence="1" id="KW-0472">Membrane</keyword>
<protein>
    <submittedName>
        <fullName evidence="2">Uncharacterized protein</fullName>
    </submittedName>
</protein>
<dbReference type="RefSeq" id="WP_007176800.1">
    <property type="nucleotide sequence ID" value="NZ_LR699554.1"/>
</dbReference>